<protein>
    <submittedName>
        <fullName evidence="1">Uncharacterized protein</fullName>
    </submittedName>
</protein>
<dbReference type="EMBL" id="JBFXLQ010000017">
    <property type="protein sequence ID" value="KAL2867792.1"/>
    <property type="molecule type" value="Genomic_DNA"/>
</dbReference>
<gene>
    <name evidence="1" type="ORF">BJX67DRAFT_77469</name>
</gene>
<dbReference type="RefSeq" id="XP_070886771.1">
    <property type="nucleotide sequence ID" value="XM_071035433.1"/>
</dbReference>
<accession>A0ABR4LWR6</accession>
<organism evidence="1 2">
    <name type="scientific">Aspergillus lucknowensis</name>
    <dbReference type="NCBI Taxonomy" id="176173"/>
    <lineage>
        <taxon>Eukaryota</taxon>
        <taxon>Fungi</taxon>
        <taxon>Dikarya</taxon>
        <taxon>Ascomycota</taxon>
        <taxon>Pezizomycotina</taxon>
        <taxon>Eurotiomycetes</taxon>
        <taxon>Eurotiomycetidae</taxon>
        <taxon>Eurotiales</taxon>
        <taxon>Aspergillaceae</taxon>
        <taxon>Aspergillus</taxon>
        <taxon>Aspergillus subgen. Nidulantes</taxon>
    </lineage>
</organism>
<dbReference type="Proteomes" id="UP001610432">
    <property type="component" value="Unassembled WGS sequence"/>
</dbReference>
<keyword evidence="2" id="KW-1185">Reference proteome</keyword>
<comment type="caution">
    <text evidence="1">The sequence shown here is derived from an EMBL/GenBank/DDBJ whole genome shotgun (WGS) entry which is preliminary data.</text>
</comment>
<dbReference type="GeneID" id="98150505"/>
<proteinExistence type="predicted"/>
<name>A0ABR4LWR6_9EURO</name>
<reference evidence="1 2" key="1">
    <citation type="submission" date="2024-07" db="EMBL/GenBank/DDBJ databases">
        <title>Section-level genome sequencing and comparative genomics of Aspergillus sections Usti and Cavernicolus.</title>
        <authorList>
            <consortium name="Lawrence Berkeley National Laboratory"/>
            <person name="Nybo J.L."/>
            <person name="Vesth T.C."/>
            <person name="Theobald S."/>
            <person name="Frisvad J.C."/>
            <person name="Larsen T.O."/>
            <person name="Kjaerboelling I."/>
            <person name="Rothschild-Mancinelli K."/>
            <person name="Lyhne E.K."/>
            <person name="Kogle M.E."/>
            <person name="Barry K."/>
            <person name="Clum A."/>
            <person name="Na H."/>
            <person name="Ledsgaard L."/>
            <person name="Lin J."/>
            <person name="Lipzen A."/>
            <person name="Kuo A."/>
            <person name="Riley R."/>
            <person name="Mondo S."/>
            <person name="Labutti K."/>
            <person name="Haridas S."/>
            <person name="Pangalinan J."/>
            <person name="Salamov A.A."/>
            <person name="Simmons B.A."/>
            <person name="Magnuson J.K."/>
            <person name="Chen J."/>
            <person name="Drula E."/>
            <person name="Henrissat B."/>
            <person name="Wiebenga A."/>
            <person name="Lubbers R.J."/>
            <person name="Gomes A.C."/>
            <person name="Macurrencykelacurrency M.R."/>
            <person name="Stajich J."/>
            <person name="Grigoriev I.V."/>
            <person name="Mortensen U.H."/>
            <person name="De Vries R.P."/>
            <person name="Baker S.E."/>
            <person name="Andersen M.R."/>
        </authorList>
    </citation>
    <scope>NUCLEOTIDE SEQUENCE [LARGE SCALE GENOMIC DNA]</scope>
    <source>
        <strain evidence="1 2">CBS 449.75</strain>
    </source>
</reference>
<evidence type="ECO:0000313" key="1">
    <source>
        <dbReference type="EMBL" id="KAL2867792.1"/>
    </source>
</evidence>
<evidence type="ECO:0000313" key="2">
    <source>
        <dbReference type="Proteomes" id="UP001610432"/>
    </source>
</evidence>
<sequence length="263" mass="30502">MELDERCPHWFVRGCRENFEYAKEEIPSQLPLRICWQYYQNLVQQEEDAIIFNKDAEALAYGLRRFPALERITITPAAHGWIFAPLYETPMIRAFPRGFNYPIPRGWPIHPHGDSTPEACAWKLETTKRRFRGFCIVTHALAQYAEHHVSELIVDVNFLETGINCRVFEDDNHEYCDFAALLRRPNFTRLDLTLLVGGQERRAWRCYRSGLLHAALRDAKNLQRISLYTNVECDPAGDGTPPWVSGGFRAQFVSLRTVFPVDV</sequence>